<proteinExistence type="predicted"/>
<comment type="caution">
    <text evidence="2">The sequence shown here is derived from an EMBL/GenBank/DDBJ whole genome shotgun (WGS) entry which is preliminary data.</text>
</comment>
<dbReference type="EMBL" id="QUSZ01003759">
    <property type="protein sequence ID" value="RHY17240.1"/>
    <property type="molecule type" value="Genomic_DNA"/>
</dbReference>
<evidence type="ECO:0000256" key="1">
    <source>
        <dbReference type="SAM" id="Phobius"/>
    </source>
</evidence>
<dbReference type="AlphaFoldDB" id="A0A397BFB7"/>
<sequence>MEVRVPVSLSRHEIMCCAGLAVYIYIFLGAMVFVGMLSLLAYCYHQRRIARYLETDNMNNNMQRHSLIDR</sequence>
<dbReference type="Proteomes" id="UP000285712">
    <property type="component" value="Unassembled WGS sequence"/>
</dbReference>
<dbReference type="Proteomes" id="UP000266239">
    <property type="component" value="Unassembled WGS sequence"/>
</dbReference>
<evidence type="ECO:0000313" key="7">
    <source>
        <dbReference type="Proteomes" id="UP000266239"/>
    </source>
</evidence>
<evidence type="ECO:0000313" key="5">
    <source>
        <dbReference type="EMBL" id="RHZ25435.1"/>
    </source>
</evidence>
<dbReference type="Proteomes" id="UP000265427">
    <property type="component" value="Unassembled WGS sequence"/>
</dbReference>
<evidence type="ECO:0000313" key="2">
    <source>
        <dbReference type="EMBL" id="RHY17240.1"/>
    </source>
</evidence>
<dbReference type="EMBL" id="QUTA01004842">
    <property type="protein sequence ID" value="RHY18192.1"/>
    <property type="molecule type" value="Genomic_DNA"/>
</dbReference>
<evidence type="ECO:0000313" key="3">
    <source>
        <dbReference type="EMBL" id="RHY18192.1"/>
    </source>
</evidence>
<name>A0A397BFB7_APHAT</name>
<accession>A0A397BFB7</accession>
<evidence type="ECO:0000313" key="6">
    <source>
        <dbReference type="Proteomes" id="UP000265427"/>
    </source>
</evidence>
<keyword evidence="1" id="KW-1133">Transmembrane helix</keyword>
<dbReference type="EMBL" id="QUTG01003911">
    <property type="protein sequence ID" value="RHY89757.1"/>
    <property type="molecule type" value="Genomic_DNA"/>
</dbReference>
<dbReference type="EMBL" id="QUTH01002535">
    <property type="protein sequence ID" value="RHZ25435.1"/>
    <property type="molecule type" value="Genomic_DNA"/>
</dbReference>
<organism evidence="2 6">
    <name type="scientific">Aphanomyces astaci</name>
    <name type="common">Crayfish plague agent</name>
    <dbReference type="NCBI Taxonomy" id="112090"/>
    <lineage>
        <taxon>Eukaryota</taxon>
        <taxon>Sar</taxon>
        <taxon>Stramenopiles</taxon>
        <taxon>Oomycota</taxon>
        <taxon>Saprolegniomycetes</taxon>
        <taxon>Saprolegniales</taxon>
        <taxon>Verrucalvaceae</taxon>
        <taxon>Aphanomyces</taxon>
    </lineage>
</organism>
<feature type="transmembrane region" description="Helical" evidence="1">
    <location>
        <begin position="20"/>
        <end position="44"/>
    </location>
</feature>
<keyword evidence="1" id="KW-0472">Membrane</keyword>
<protein>
    <submittedName>
        <fullName evidence="2">Uncharacterized protein</fullName>
    </submittedName>
</protein>
<reference evidence="6 7" key="1">
    <citation type="submission" date="2018-08" db="EMBL/GenBank/DDBJ databases">
        <title>Aphanomyces genome sequencing and annotation.</title>
        <authorList>
            <person name="Minardi D."/>
            <person name="Oidtmann B."/>
            <person name="Van Der Giezen M."/>
            <person name="Studholme D.J."/>
        </authorList>
    </citation>
    <scope>NUCLEOTIDE SEQUENCE [LARGE SCALE GENOMIC DNA]</scope>
    <source>
        <strain evidence="5 8">Da</strain>
        <strain evidence="2 6">Kv</strain>
        <strain evidence="4 9">Sv</strain>
        <strain evidence="3 7">Yx</strain>
    </source>
</reference>
<dbReference type="Proteomes" id="UP000285430">
    <property type="component" value="Unassembled WGS sequence"/>
</dbReference>
<evidence type="ECO:0000313" key="4">
    <source>
        <dbReference type="EMBL" id="RHY89757.1"/>
    </source>
</evidence>
<evidence type="ECO:0000313" key="8">
    <source>
        <dbReference type="Proteomes" id="UP000285430"/>
    </source>
</evidence>
<keyword evidence="1" id="KW-0812">Transmembrane</keyword>
<evidence type="ECO:0000313" key="9">
    <source>
        <dbReference type="Proteomes" id="UP000285712"/>
    </source>
</evidence>
<gene>
    <name evidence="3" type="ORF">DYB25_005369</name>
    <name evidence="4" type="ORF">DYB35_004720</name>
    <name evidence="2" type="ORF">DYB36_003080</name>
    <name evidence="5" type="ORF">DYB37_006914</name>
</gene>